<reference evidence="1" key="1">
    <citation type="submission" date="2024-03" db="EMBL/GenBank/DDBJ databases">
        <title>Deinococcus weizhi sp. nov., isolated from human skin.</title>
        <authorList>
            <person name="Wei Z."/>
            <person name="Tian F."/>
            <person name="Yang C."/>
            <person name="Xin L.T."/>
            <person name="Wen Z.J."/>
            <person name="Lan K.C."/>
            <person name="Yu L."/>
            <person name="Zhe W."/>
            <person name="Dan F.D."/>
            <person name="Jun W."/>
            <person name="Rui Z."/>
            <person name="Yong X.J."/>
            <person name="Ting Y."/>
            <person name="Wei X."/>
            <person name="Xu Z.G."/>
            <person name="Xin Z."/>
            <person name="Dong F.G."/>
            <person name="Ni X.M."/>
            <person name="Zheng M.G."/>
            <person name="Chun Y."/>
            <person name="Qian W.X."/>
        </authorList>
    </citation>
    <scope>NUCLEOTIDE SEQUENCE</scope>
    <source>
        <strain evidence="1">VB142</strain>
        <plasmid evidence="1">p1</plasmid>
    </source>
</reference>
<name>A0AAU6Q7N7_9DEIO</name>
<dbReference type="RefSeq" id="WP_339098133.1">
    <property type="nucleotide sequence ID" value="NZ_CP149784.1"/>
</dbReference>
<organism evidence="1">
    <name type="scientific">Deinococcus sp. VB142</name>
    <dbReference type="NCBI Taxonomy" id="3112952"/>
    <lineage>
        <taxon>Bacteria</taxon>
        <taxon>Thermotogati</taxon>
        <taxon>Deinococcota</taxon>
        <taxon>Deinococci</taxon>
        <taxon>Deinococcales</taxon>
        <taxon>Deinococcaceae</taxon>
        <taxon>Deinococcus</taxon>
    </lineage>
</organism>
<proteinExistence type="predicted"/>
<sequence>MTFAKPALSLSDQRLKLESRGLVMTDAARVERYLGAIGYYRLSAYTRPFQQDFATHAFHSGVTFDDVLNLYIFDRRLRLILLDALERVEVALRTRLNDLMCQRTGDTHWYTDRANSDDRYDHARLLAEVRSHKDDFVTSYQAKYAAPADIPAWMAMQAISFGAAQKVLLNLKRREQQAVCQTFGMDRYMVTWVYALTILRNHCAHHARTWNRTFHVNLPLNGAAPASMRGAITPANHNILDGYVLVLDTFMQHVSPGSQWWSRLQKLVQEYHDSTPHAFHQADVQRRAAHLLRGGGP</sequence>
<gene>
    <name evidence="1" type="ORF">WDJ50_18175</name>
</gene>
<geneLocation type="plasmid" evidence="1">
    <name>p1</name>
</geneLocation>
<dbReference type="InterPro" id="IPR011664">
    <property type="entry name" value="Abi_system_AbiD/AbiF-like"/>
</dbReference>
<accession>A0AAU6Q7N7</accession>
<keyword evidence="1" id="KW-0614">Plasmid</keyword>
<protein>
    <submittedName>
        <fullName evidence="1">Abi family protein</fullName>
    </submittedName>
</protein>
<dbReference type="EMBL" id="CP149784">
    <property type="protein sequence ID" value="WYF46652.1"/>
    <property type="molecule type" value="Genomic_DNA"/>
</dbReference>
<dbReference type="AlphaFoldDB" id="A0AAU6Q7N7"/>
<dbReference type="Pfam" id="PF07751">
    <property type="entry name" value="Abi_2"/>
    <property type="match status" value="1"/>
</dbReference>
<evidence type="ECO:0000313" key="1">
    <source>
        <dbReference type="EMBL" id="WYF46652.1"/>
    </source>
</evidence>